<feature type="region of interest" description="Disordered" evidence="1">
    <location>
        <begin position="63"/>
        <end position="84"/>
    </location>
</feature>
<keyword evidence="3" id="KW-1185">Reference proteome</keyword>
<evidence type="ECO:0000313" key="2">
    <source>
        <dbReference type="EMBL" id="MDX8051589.1"/>
    </source>
</evidence>
<comment type="caution">
    <text evidence="2">The sequence shown here is derived from an EMBL/GenBank/DDBJ whole genome shotgun (WGS) entry which is preliminary data.</text>
</comment>
<evidence type="ECO:0000313" key="3">
    <source>
        <dbReference type="Proteomes" id="UP001271792"/>
    </source>
</evidence>
<evidence type="ECO:0000256" key="1">
    <source>
        <dbReference type="SAM" id="MobiDB-lite"/>
    </source>
</evidence>
<sequence length="84" mass="8633">MHVPPSWSDDLLVVSPATPLKSLRGTYSMGTRALAAAGASLGVRLLTDLAGETALAAFPGLAAGSARRPAPTSARTRTRDVRTC</sequence>
<protein>
    <submittedName>
        <fullName evidence="2">Uncharacterized protein</fullName>
    </submittedName>
</protein>
<proteinExistence type="predicted"/>
<accession>A0ABU4TTG8</accession>
<reference evidence="2 3" key="1">
    <citation type="submission" date="2023-11" db="EMBL/GenBank/DDBJ databases">
        <title>Lentzea sokolovensis, sp. nov., Lentzea kristufkii, sp. nov., and Lentzea miocenensis, sp. nov., rare actinobacteria from Sokolov Coal Basin, Miocene lacustrine sediment, Czech Republic.</title>
        <authorList>
            <person name="Lara A."/>
            <person name="Kotroba L."/>
            <person name="Nouioui I."/>
            <person name="Neumann-Schaal M."/>
            <person name="Mast Y."/>
            <person name="Chronakova A."/>
        </authorList>
    </citation>
    <scope>NUCLEOTIDE SEQUENCE [LARGE SCALE GENOMIC DNA]</scope>
    <source>
        <strain evidence="2 3">BCCO 10_0798</strain>
    </source>
</reference>
<name>A0ABU4TTG8_9PSEU</name>
<gene>
    <name evidence="2" type="ORF">SK571_19550</name>
</gene>
<organism evidence="2 3">
    <name type="scientific">Lentzea kristufekii</name>
    <dbReference type="NCBI Taxonomy" id="3095430"/>
    <lineage>
        <taxon>Bacteria</taxon>
        <taxon>Bacillati</taxon>
        <taxon>Actinomycetota</taxon>
        <taxon>Actinomycetes</taxon>
        <taxon>Pseudonocardiales</taxon>
        <taxon>Pseudonocardiaceae</taxon>
        <taxon>Lentzea</taxon>
    </lineage>
</organism>
<feature type="compositionally biased region" description="Low complexity" evidence="1">
    <location>
        <begin position="63"/>
        <end position="75"/>
    </location>
</feature>
<dbReference type="RefSeq" id="WP_319985513.1">
    <property type="nucleotide sequence ID" value="NZ_JAXAVV010000009.1"/>
</dbReference>
<dbReference type="Proteomes" id="UP001271792">
    <property type="component" value="Unassembled WGS sequence"/>
</dbReference>
<dbReference type="EMBL" id="JAXAVV010000009">
    <property type="protein sequence ID" value="MDX8051589.1"/>
    <property type="molecule type" value="Genomic_DNA"/>
</dbReference>